<evidence type="ECO:0000256" key="2">
    <source>
        <dbReference type="SAM" id="MobiDB-lite"/>
    </source>
</evidence>
<evidence type="ECO:0000256" key="1">
    <source>
        <dbReference type="ARBA" id="ARBA00022801"/>
    </source>
</evidence>
<evidence type="ECO:0000313" key="5">
    <source>
        <dbReference type="Proteomes" id="UP001479436"/>
    </source>
</evidence>
<gene>
    <name evidence="4" type="primary">CHT4_3</name>
    <name evidence="4" type="ORF">K7432_009079</name>
</gene>
<keyword evidence="1 4" id="KW-0378">Hydrolase</keyword>
<dbReference type="InterPro" id="IPR036573">
    <property type="entry name" value="CBM_sf_5/12"/>
</dbReference>
<reference evidence="4 5" key="1">
    <citation type="submission" date="2023-04" db="EMBL/GenBank/DDBJ databases">
        <title>Genome of Basidiobolus ranarum AG-B5.</title>
        <authorList>
            <person name="Stajich J.E."/>
            <person name="Carter-House D."/>
            <person name="Gryganskyi A."/>
        </authorList>
    </citation>
    <scope>NUCLEOTIDE SEQUENCE [LARGE SCALE GENOMIC DNA]</scope>
    <source>
        <strain evidence="4 5">AG-B5</strain>
    </source>
</reference>
<feature type="domain" description="Chitin-binding type-3" evidence="3">
    <location>
        <begin position="117"/>
        <end position="159"/>
    </location>
</feature>
<dbReference type="EC" id="3.2.1.14" evidence="4"/>
<dbReference type="Gene3D" id="2.10.10.20">
    <property type="entry name" value="Carbohydrate-binding module superfamily 5/12"/>
    <property type="match status" value="1"/>
</dbReference>
<dbReference type="SMART" id="SM00495">
    <property type="entry name" value="ChtBD3"/>
    <property type="match status" value="1"/>
</dbReference>
<dbReference type="SUPFAM" id="SSF51055">
    <property type="entry name" value="Carbohydrate binding domain"/>
    <property type="match status" value="1"/>
</dbReference>
<evidence type="ECO:0000259" key="3">
    <source>
        <dbReference type="SMART" id="SM00495"/>
    </source>
</evidence>
<evidence type="ECO:0000313" key="4">
    <source>
        <dbReference type="EMBL" id="KAK9709366.1"/>
    </source>
</evidence>
<dbReference type="GO" id="GO:0008843">
    <property type="term" value="F:endochitinase activity"/>
    <property type="evidence" value="ECO:0007669"/>
    <property type="project" value="UniProtKB-EC"/>
</dbReference>
<proteinExistence type="predicted"/>
<feature type="region of interest" description="Disordered" evidence="2">
    <location>
        <begin position="56"/>
        <end position="111"/>
    </location>
</feature>
<protein>
    <submittedName>
        <fullName evidence="4">Chitinase 4</fullName>
        <ecNumber evidence="4">3.2.1.14</ecNumber>
    </submittedName>
</protein>
<dbReference type="Pfam" id="PF02839">
    <property type="entry name" value="CBM_5_12"/>
    <property type="match status" value="1"/>
</dbReference>
<organism evidence="4 5">
    <name type="scientific">Basidiobolus ranarum</name>
    <dbReference type="NCBI Taxonomy" id="34480"/>
    <lineage>
        <taxon>Eukaryota</taxon>
        <taxon>Fungi</taxon>
        <taxon>Fungi incertae sedis</taxon>
        <taxon>Zoopagomycota</taxon>
        <taxon>Entomophthoromycotina</taxon>
        <taxon>Basidiobolomycetes</taxon>
        <taxon>Basidiobolales</taxon>
        <taxon>Basidiobolaceae</taxon>
        <taxon>Basidiobolus</taxon>
    </lineage>
</organism>
<keyword evidence="5" id="KW-1185">Reference proteome</keyword>
<dbReference type="EMBL" id="JASJQH010007414">
    <property type="protein sequence ID" value="KAK9709366.1"/>
    <property type="molecule type" value="Genomic_DNA"/>
</dbReference>
<dbReference type="InterPro" id="IPR003610">
    <property type="entry name" value="CBM5/12"/>
</dbReference>
<name>A0ABR2VXL2_9FUNG</name>
<dbReference type="Proteomes" id="UP001479436">
    <property type="component" value="Unassembled WGS sequence"/>
</dbReference>
<keyword evidence="4" id="KW-0326">Glycosidase</keyword>
<sequence>MNCADIEIIGPSDGYITGPNLLMVNLPGYTTIPEFPQDGPNDGRDLLAARLTITIRPGRDNSPTTTTTATTTTIPTLTTTSPSTTSTTRTSTPTPTSSISKTTSPTSTAGAGACNGVAAWNAGVAYFESSKSTYNGHLWKARWWTQNETPGSNSAWVDLGAC</sequence>
<dbReference type="CDD" id="cd12215">
    <property type="entry name" value="ChiC_BD"/>
    <property type="match status" value="1"/>
</dbReference>
<comment type="caution">
    <text evidence="4">The sequence shown here is derived from an EMBL/GenBank/DDBJ whole genome shotgun (WGS) entry which is preliminary data.</text>
</comment>
<feature type="compositionally biased region" description="Low complexity" evidence="2">
    <location>
        <begin position="62"/>
        <end position="111"/>
    </location>
</feature>
<accession>A0ABR2VXL2</accession>